<keyword evidence="11" id="KW-0479">Metal-binding</keyword>
<keyword evidence="11" id="KW-0560">Oxidoreductase</keyword>
<gene>
    <name evidence="13" type="ORF">MT2528_3099</name>
    <name evidence="14" type="ORF">NVI5450_3295</name>
</gene>
<dbReference type="STRING" id="80854.MVIS_2966"/>
<dbReference type="GO" id="GO:0009693">
    <property type="term" value="P:ethylene biosynthetic process"/>
    <property type="evidence" value="ECO:0007669"/>
    <property type="project" value="UniProtKB-KW"/>
</dbReference>
<dbReference type="GO" id="GO:0046872">
    <property type="term" value="F:metal ion binding"/>
    <property type="evidence" value="ECO:0007669"/>
    <property type="project" value="UniProtKB-KW"/>
</dbReference>
<organism evidence="14 16">
    <name type="scientific">Moritella viscosa</name>
    <dbReference type="NCBI Taxonomy" id="80854"/>
    <lineage>
        <taxon>Bacteria</taxon>
        <taxon>Pseudomonadati</taxon>
        <taxon>Pseudomonadota</taxon>
        <taxon>Gammaproteobacteria</taxon>
        <taxon>Alteromonadales</taxon>
        <taxon>Moritellaceae</taxon>
        <taxon>Moritella</taxon>
    </lineage>
</organism>
<evidence type="ECO:0000256" key="6">
    <source>
        <dbReference type="ARBA" id="ARBA00022666"/>
    </source>
</evidence>
<dbReference type="RefSeq" id="WP_045111040.1">
    <property type="nucleotide sequence ID" value="NZ_CAWQZC010000064.1"/>
</dbReference>
<dbReference type="EC" id="1.13.12.19" evidence="4"/>
<accession>A0A090IKP3</accession>
<reference evidence="14 16" key="1">
    <citation type="submission" date="2016-11" db="EMBL/GenBank/DDBJ databases">
        <authorList>
            <person name="Jaros S."/>
            <person name="Januszkiewicz K."/>
            <person name="Wedrychowicz H."/>
        </authorList>
    </citation>
    <scope>NUCLEOTIDE SEQUENCE [LARGE SCALE GENOMIC DNA]</scope>
    <source>
        <strain evidence="14">NVI 5450</strain>
    </source>
</reference>
<comment type="cofactor">
    <cofactor evidence="1">
        <name>Fe(2+)</name>
        <dbReference type="ChEBI" id="CHEBI:29033"/>
    </cofactor>
</comment>
<dbReference type="InterPro" id="IPR050231">
    <property type="entry name" value="Iron_ascorbate_oxido_reductase"/>
</dbReference>
<dbReference type="PATRIC" id="fig|80854.5.peg.3145"/>
<evidence type="ECO:0000256" key="3">
    <source>
        <dbReference type="ARBA" id="ARBA00012293"/>
    </source>
</evidence>
<comment type="pathway">
    <text evidence="2">Alkene biosynthesis; ethylene biosynthesis via 2-oxoglutarate.</text>
</comment>
<keyword evidence="15" id="KW-1185">Reference proteome</keyword>
<dbReference type="InterPro" id="IPR026992">
    <property type="entry name" value="DIOX_N"/>
</dbReference>
<evidence type="ECO:0000256" key="4">
    <source>
        <dbReference type="ARBA" id="ARBA00012531"/>
    </source>
</evidence>
<evidence type="ECO:0000256" key="8">
    <source>
        <dbReference type="ARBA" id="ARBA00031282"/>
    </source>
</evidence>
<dbReference type="EMBL" id="FPLJ01000069">
    <property type="protein sequence ID" value="SGY95974.1"/>
    <property type="molecule type" value="Genomic_DNA"/>
</dbReference>
<reference evidence="13 15" key="2">
    <citation type="submission" date="2016-11" db="EMBL/GenBank/DDBJ databases">
        <authorList>
            <person name="Klemetsen T."/>
        </authorList>
    </citation>
    <scope>NUCLEOTIDE SEQUENCE [LARGE SCALE GENOMIC DNA]</scope>
    <source>
        <strain evidence="13">MT 2528</strain>
    </source>
</reference>
<dbReference type="Pfam" id="PF03171">
    <property type="entry name" value="2OG-FeII_Oxy"/>
    <property type="match status" value="1"/>
</dbReference>
<sequence>MRTSTINKQKSTAITEPDFGILDFNQLNWSKEASLPDQVSIFDLQELRAGKGLTSLKSALENNLPFYIKNFGIPESEVESVFNITRHFFNQPEKEKAKMAHPELPLILRGYSAYGAGAYENSLNGGKAINQYTKYAWGPIKNVAPNTEFSDAYEKMQLKLSEISDQVLDCIGEALDLKSHDQWQNLFQGEDTVLHCQCYYPEKPLGKARMVTHADASSVTLLTQLPSENGHVGLKVESGDGYIGVPAIRGTIVIMVGETMNSLSNGRIKPVMHAVTGPTENIETSERSSMPFFANPRDAFKMKPPPQSTHSKFYNADNETTFRQYSDNIAAAYAKTEKAG</sequence>
<evidence type="ECO:0000256" key="5">
    <source>
        <dbReference type="ARBA" id="ARBA00019045"/>
    </source>
</evidence>
<protein>
    <recommendedName>
        <fullName evidence="5">2-oxoglutarate-dependent ethylene/succinate-forming enzyme</fullName>
        <ecNumber evidence="4">1.13.12.19</ecNumber>
        <ecNumber evidence="3">1.14.20.7</ecNumber>
    </recommendedName>
    <alternativeName>
        <fullName evidence="7">2-oxoglutarate dioxygenase (ethylene-forming)</fullName>
    </alternativeName>
    <alternativeName>
        <fullName evidence="8">2-oxoglutarate/L-arginine monooxygenase/decarboxylase (succinate-forming)</fullName>
    </alternativeName>
</protein>
<dbReference type="InterPro" id="IPR044861">
    <property type="entry name" value="IPNS-like_FE2OG_OXY"/>
</dbReference>
<evidence type="ECO:0000313" key="15">
    <source>
        <dbReference type="Proteomes" id="UP000182660"/>
    </source>
</evidence>
<evidence type="ECO:0000313" key="14">
    <source>
        <dbReference type="EMBL" id="SGZ08225.1"/>
    </source>
</evidence>
<dbReference type="KEGG" id="mvs:MVIS_2966"/>
<evidence type="ECO:0000256" key="1">
    <source>
        <dbReference type="ARBA" id="ARBA00001954"/>
    </source>
</evidence>
<dbReference type="GO" id="GO:0102276">
    <property type="term" value="F:2-oxoglutarate oxygenase/decarboxylase (ethylene-forming) activity"/>
    <property type="evidence" value="ECO:0007669"/>
    <property type="project" value="UniProtKB-EC"/>
</dbReference>
<dbReference type="EMBL" id="FPLD01000091">
    <property type="protein sequence ID" value="SGZ08225.1"/>
    <property type="molecule type" value="Genomic_DNA"/>
</dbReference>
<evidence type="ECO:0000256" key="7">
    <source>
        <dbReference type="ARBA" id="ARBA00031011"/>
    </source>
</evidence>
<dbReference type="GeneID" id="61296934"/>
<dbReference type="EC" id="1.14.20.7" evidence="3"/>
<dbReference type="AlphaFoldDB" id="A0A090IKP3"/>
<dbReference type="PROSITE" id="PS51471">
    <property type="entry name" value="FE2OG_OXY"/>
    <property type="match status" value="1"/>
</dbReference>
<dbReference type="PANTHER" id="PTHR47990">
    <property type="entry name" value="2-OXOGLUTARATE (2OG) AND FE(II)-DEPENDENT OXYGENASE SUPERFAMILY PROTEIN-RELATED"/>
    <property type="match status" value="1"/>
</dbReference>
<dbReference type="Proteomes" id="UP000182660">
    <property type="component" value="Unassembled WGS sequence"/>
</dbReference>
<name>A0A090IKP3_9GAMM</name>
<dbReference type="Gene3D" id="2.60.120.330">
    <property type="entry name" value="B-lactam Antibiotic, Isopenicillin N Synthase, Chain"/>
    <property type="match status" value="1"/>
</dbReference>
<dbReference type="OrthoDB" id="21825at2"/>
<evidence type="ECO:0000256" key="10">
    <source>
        <dbReference type="ARBA" id="ARBA00049359"/>
    </source>
</evidence>
<evidence type="ECO:0000313" key="16">
    <source>
        <dbReference type="Proteomes" id="UP000183794"/>
    </source>
</evidence>
<dbReference type="InterPro" id="IPR027443">
    <property type="entry name" value="IPNS-like_sf"/>
</dbReference>
<comment type="catalytic activity">
    <reaction evidence="10">
        <text>L-arginine + 2-oxoglutarate + O2 = guanidine + L-glutamate 5-semialdehyde + succinate + CO2</text>
        <dbReference type="Rhea" id="RHEA:31535"/>
        <dbReference type="ChEBI" id="CHEBI:15379"/>
        <dbReference type="ChEBI" id="CHEBI:16526"/>
        <dbReference type="ChEBI" id="CHEBI:16810"/>
        <dbReference type="ChEBI" id="CHEBI:30031"/>
        <dbReference type="ChEBI" id="CHEBI:30087"/>
        <dbReference type="ChEBI" id="CHEBI:32682"/>
        <dbReference type="ChEBI" id="CHEBI:58066"/>
        <dbReference type="EC" id="1.14.20.7"/>
    </reaction>
</comment>
<dbReference type="HOGENOM" id="CLU_815889_0_0_6"/>
<dbReference type="Pfam" id="PF14226">
    <property type="entry name" value="DIOX_N"/>
    <property type="match status" value="1"/>
</dbReference>
<dbReference type="Proteomes" id="UP000183794">
    <property type="component" value="Unassembled WGS sequence"/>
</dbReference>
<evidence type="ECO:0000256" key="11">
    <source>
        <dbReference type="RuleBase" id="RU003682"/>
    </source>
</evidence>
<evidence type="ECO:0000256" key="9">
    <source>
        <dbReference type="ARBA" id="ARBA00047725"/>
    </source>
</evidence>
<evidence type="ECO:0000256" key="2">
    <source>
        <dbReference type="ARBA" id="ARBA00004767"/>
    </source>
</evidence>
<dbReference type="SUPFAM" id="SSF51197">
    <property type="entry name" value="Clavaminate synthase-like"/>
    <property type="match status" value="1"/>
</dbReference>
<comment type="catalytic activity">
    <reaction evidence="9">
        <text>2-oxoglutarate + O2 + 2 H(+) = ethene + 3 CO2 + H2O</text>
        <dbReference type="Rhea" id="RHEA:31523"/>
        <dbReference type="ChEBI" id="CHEBI:15377"/>
        <dbReference type="ChEBI" id="CHEBI:15378"/>
        <dbReference type="ChEBI" id="CHEBI:15379"/>
        <dbReference type="ChEBI" id="CHEBI:16526"/>
        <dbReference type="ChEBI" id="CHEBI:16810"/>
        <dbReference type="ChEBI" id="CHEBI:18153"/>
        <dbReference type="EC" id="1.13.12.19"/>
    </reaction>
</comment>
<comment type="similarity">
    <text evidence="11">Belongs to the iron/ascorbate-dependent oxidoreductase family.</text>
</comment>
<keyword evidence="6" id="KW-0266">Ethylene biosynthesis</keyword>
<feature type="domain" description="Fe2OG dioxygenase" evidence="12">
    <location>
        <begin position="189"/>
        <end position="296"/>
    </location>
</feature>
<evidence type="ECO:0000313" key="13">
    <source>
        <dbReference type="EMBL" id="SGY95974.1"/>
    </source>
</evidence>
<proteinExistence type="inferred from homology"/>
<dbReference type="InterPro" id="IPR005123">
    <property type="entry name" value="Oxoglu/Fe-dep_dioxygenase_dom"/>
</dbReference>
<keyword evidence="11" id="KW-0408">Iron</keyword>
<evidence type="ECO:0000259" key="12">
    <source>
        <dbReference type="PROSITE" id="PS51471"/>
    </source>
</evidence>